<sequence length="355" mass="40127">MKKTLSLLILLCFCISVKAQYSKVQPKKKRDIYIDSLKKAKYPFVFPALGQKAQKQGVDIILPHGIMANGIYTKQDLKLTDLQVGFNDSELIGLDSIVRFDHITGEAFVSNFRFDTYIFPFLNVYALAGTMNGNTKVVLAEPISFSTTTHNPGKYYGVGIMLAGGFGSFWITNDINFAWTDLELLDRPVKTRIIGIRVGKAFQMENHPQQNFALWVAAQNQKVFNQTSGEITAQQLGIDGSKINDMQTQLDSWYQNLSPPQQKLYENLYNKVSNGLADLETNLPNSSIHYQFNKSLLTPWHVSLGGQWQINKHWQIRGEAGGAYRKQQYMLSVNYRFGIKGRNIMSGDKKATESK</sequence>
<feature type="chain" id="PRO_5040923033" description="Outer membrane protein beta-barrel domain-containing protein" evidence="1">
    <location>
        <begin position="20"/>
        <end position="355"/>
    </location>
</feature>
<name>A0A9X2JCB9_9SPHI</name>
<dbReference type="Proteomes" id="UP001155182">
    <property type="component" value="Unassembled WGS sequence"/>
</dbReference>
<accession>A0A9X2JCB9</accession>
<keyword evidence="1" id="KW-0732">Signal</keyword>
<dbReference type="AlphaFoldDB" id="A0A9X2JCB9"/>
<dbReference type="EMBL" id="JAMWYS010000028">
    <property type="protein sequence ID" value="MCO4292883.1"/>
    <property type="molecule type" value="Genomic_DNA"/>
</dbReference>
<proteinExistence type="predicted"/>
<evidence type="ECO:0000313" key="2">
    <source>
        <dbReference type="EMBL" id="MCO4292883.1"/>
    </source>
</evidence>
<reference evidence="2" key="1">
    <citation type="submission" date="2022-06" db="EMBL/GenBank/DDBJ databases">
        <title>Solitalea sp. MAHUQ-68 isolated from rhizospheric soil.</title>
        <authorList>
            <person name="Huq M.A."/>
        </authorList>
    </citation>
    <scope>NUCLEOTIDE SEQUENCE</scope>
    <source>
        <strain evidence="2">MAHUQ-68</strain>
    </source>
</reference>
<comment type="caution">
    <text evidence="2">The sequence shown here is derived from an EMBL/GenBank/DDBJ whole genome shotgun (WGS) entry which is preliminary data.</text>
</comment>
<feature type="signal peptide" evidence="1">
    <location>
        <begin position="1"/>
        <end position="19"/>
    </location>
</feature>
<organism evidence="2 3">
    <name type="scientific">Solitalea agri</name>
    <dbReference type="NCBI Taxonomy" id="2953739"/>
    <lineage>
        <taxon>Bacteria</taxon>
        <taxon>Pseudomonadati</taxon>
        <taxon>Bacteroidota</taxon>
        <taxon>Sphingobacteriia</taxon>
        <taxon>Sphingobacteriales</taxon>
        <taxon>Sphingobacteriaceae</taxon>
        <taxon>Solitalea</taxon>
    </lineage>
</organism>
<evidence type="ECO:0008006" key="4">
    <source>
        <dbReference type="Google" id="ProtNLM"/>
    </source>
</evidence>
<evidence type="ECO:0000313" key="3">
    <source>
        <dbReference type="Proteomes" id="UP001155182"/>
    </source>
</evidence>
<keyword evidence="3" id="KW-1185">Reference proteome</keyword>
<gene>
    <name evidence="2" type="ORF">NF867_08425</name>
</gene>
<evidence type="ECO:0000256" key="1">
    <source>
        <dbReference type="SAM" id="SignalP"/>
    </source>
</evidence>
<protein>
    <recommendedName>
        <fullName evidence="4">Outer membrane protein beta-barrel domain-containing protein</fullName>
    </recommendedName>
</protein>
<dbReference type="RefSeq" id="WP_252587375.1">
    <property type="nucleotide sequence ID" value="NZ_JAMWYS010000028.1"/>
</dbReference>